<dbReference type="Pfam" id="PF07258">
    <property type="entry name" value="COMM_domain"/>
    <property type="match status" value="1"/>
</dbReference>
<dbReference type="PANTHER" id="PTHR15663:SF4">
    <property type="entry name" value="COMM DOMAIN-CONTAINING PROTEIN 9"/>
    <property type="match status" value="1"/>
</dbReference>
<feature type="domain" description="COMM" evidence="1">
    <location>
        <begin position="105"/>
        <end position="179"/>
    </location>
</feature>
<evidence type="ECO:0000313" key="2">
    <source>
        <dbReference type="EMBL" id="KAL0483166.1"/>
    </source>
</evidence>
<dbReference type="InterPro" id="IPR017920">
    <property type="entry name" value="COMM"/>
</dbReference>
<protein>
    <recommendedName>
        <fullName evidence="1">COMM domain-containing protein</fullName>
    </recommendedName>
</protein>
<sequence length="179" mass="20382">MSTLESLQKSPPKFVEQVFLRVYQTRLDEPSQDFVDMIAEQLQEDEQNTRSIINEVLKLISVCVYDDYDEEKLQKKHGDVIAAVITKHINRWREQAVDTQVSLPQLIDSKWRIDIKSASHVSTRMAAPTVNVQLLVQNPSLKKGVLGSSNAVNFELNVETLETMLNGMIKIKDQLSSIK</sequence>
<reference evidence="2 3" key="1">
    <citation type="submission" date="2024-03" db="EMBL/GenBank/DDBJ databases">
        <title>The Acrasis kona genome and developmental transcriptomes reveal deep origins of eukaryotic multicellular pathways.</title>
        <authorList>
            <person name="Sheikh S."/>
            <person name="Fu C.-J."/>
            <person name="Brown M.W."/>
            <person name="Baldauf S.L."/>
        </authorList>
    </citation>
    <scope>NUCLEOTIDE SEQUENCE [LARGE SCALE GENOMIC DNA]</scope>
    <source>
        <strain evidence="2 3">ATCC MYA-3509</strain>
    </source>
</reference>
<evidence type="ECO:0000259" key="1">
    <source>
        <dbReference type="PROSITE" id="PS51269"/>
    </source>
</evidence>
<dbReference type="Proteomes" id="UP001431209">
    <property type="component" value="Unassembled WGS sequence"/>
</dbReference>
<keyword evidence="3" id="KW-1185">Reference proteome</keyword>
<organism evidence="2 3">
    <name type="scientific">Acrasis kona</name>
    <dbReference type="NCBI Taxonomy" id="1008807"/>
    <lineage>
        <taxon>Eukaryota</taxon>
        <taxon>Discoba</taxon>
        <taxon>Heterolobosea</taxon>
        <taxon>Tetramitia</taxon>
        <taxon>Eutetramitia</taxon>
        <taxon>Acrasidae</taxon>
        <taxon>Acrasis</taxon>
    </lineage>
</organism>
<name>A0AAW2Z236_9EUKA</name>
<dbReference type="AlphaFoldDB" id="A0AAW2Z236"/>
<proteinExistence type="predicted"/>
<gene>
    <name evidence="2" type="ORF">AKO1_014827</name>
</gene>
<dbReference type="InterPro" id="IPR037360">
    <property type="entry name" value="COMMD9"/>
</dbReference>
<evidence type="ECO:0000313" key="3">
    <source>
        <dbReference type="Proteomes" id="UP001431209"/>
    </source>
</evidence>
<dbReference type="PANTHER" id="PTHR15663">
    <property type="entry name" value="COMM DOMAIN-CONTAINING PROTEIN 9"/>
    <property type="match status" value="1"/>
</dbReference>
<dbReference type="PROSITE" id="PS51269">
    <property type="entry name" value="COMM"/>
    <property type="match status" value="1"/>
</dbReference>
<dbReference type="EMBL" id="JAOPGA020000943">
    <property type="protein sequence ID" value="KAL0483166.1"/>
    <property type="molecule type" value="Genomic_DNA"/>
</dbReference>
<comment type="caution">
    <text evidence="2">The sequence shown here is derived from an EMBL/GenBank/DDBJ whole genome shotgun (WGS) entry which is preliminary data.</text>
</comment>
<accession>A0AAW2Z236</accession>